<reference evidence="2 3" key="1">
    <citation type="submission" date="2023-03" db="EMBL/GenBank/DDBJ databases">
        <title>YIM 133296 draft genome.</title>
        <authorList>
            <person name="Xiong L."/>
        </authorList>
    </citation>
    <scope>NUCLEOTIDE SEQUENCE [LARGE SCALE GENOMIC DNA]</scope>
    <source>
        <strain evidence="2 3">YIM 133296</strain>
    </source>
</reference>
<feature type="transmembrane region" description="Helical" evidence="1">
    <location>
        <begin position="280"/>
        <end position="303"/>
    </location>
</feature>
<dbReference type="Pfam" id="PF11271">
    <property type="entry name" value="PorA"/>
    <property type="match status" value="1"/>
</dbReference>
<evidence type="ECO:0000313" key="2">
    <source>
        <dbReference type="EMBL" id="MDF8264077.1"/>
    </source>
</evidence>
<name>A0ABT6C6W4_9MICO</name>
<organism evidence="2 3">
    <name type="scientific">Luteipulveratus flavus</name>
    <dbReference type="NCBI Taxonomy" id="3031728"/>
    <lineage>
        <taxon>Bacteria</taxon>
        <taxon>Bacillati</taxon>
        <taxon>Actinomycetota</taxon>
        <taxon>Actinomycetes</taxon>
        <taxon>Micrococcales</taxon>
        <taxon>Dermacoccaceae</taxon>
        <taxon>Luteipulveratus</taxon>
    </lineage>
</organism>
<proteinExistence type="predicted"/>
<dbReference type="InterPro" id="IPR021424">
    <property type="entry name" value="PorA"/>
</dbReference>
<accession>A0ABT6C6W4</accession>
<comment type="caution">
    <text evidence="2">The sequence shown here is derived from an EMBL/GenBank/DDBJ whole genome shotgun (WGS) entry which is preliminary data.</text>
</comment>
<dbReference type="EMBL" id="JAROAV010000024">
    <property type="protein sequence ID" value="MDF8264077.1"/>
    <property type="molecule type" value="Genomic_DNA"/>
</dbReference>
<keyword evidence="1" id="KW-0812">Transmembrane</keyword>
<evidence type="ECO:0000256" key="1">
    <source>
        <dbReference type="SAM" id="Phobius"/>
    </source>
</evidence>
<protein>
    <submittedName>
        <fullName evidence="2">DUF3068 domain-containing protein</fullName>
    </submittedName>
</protein>
<sequence>MRKAAIVIGLGAFFLTMALLLKFYAYDRLAVVPLDQNTQQVARDQQATFFDADHVKPGSGPIATRLTAIADKKASESASDATGKDVVVLDFGRYTDNNNEPPPMEAYKDRFAIDRHTGQAVRWDGDRLDDKSAHPSGLTVKFPFQTQQKTYPFWDNRLSKAVPVKYEGTDTIKGLKVYRFHDTVAKTKYADQEVPRGVFGQPDTGGVVAGRFYTNDRTIWVEPETGVIVKVQEKRHDTLELAGAEPVNAITTTSTFDDKTVSTNVDDYKDKATQLKILRFWAPLALGILGVLLILGGLALSAAGGRRGSERTDEQGFADVDDVLQTRRGRAAGGQA</sequence>
<keyword evidence="1" id="KW-0472">Membrane</keyword>
<dbReference type="Proteomes" id="UP001528912">
    <property type="component" value="Unassembled WGS sequence"/>
</dbReference>
<dbReference type="RefSeq" id="WP_277191676.1">
    <property type="nucleotide sequence ID" value="NZ_JAROAV010000024.1"/>
</dbReference>
<keyword evidence="1" id="KW-1133">Transmembrane helix</keyword>
<keyword evidence="3" id="KW-1185">Reference proteome</keyword>
<gene>
    <name evidence="2" type="ORF">P4R38_07485</name>
</gene>
<evidence type="ECO:0000313" key="3">
    <source>
        <dbReference type="Proteomes" id="UP001528912"/>
    </source>
</evidence>